<dbReference type="AlphaFoldDB" id="A0A6H0XP17"/>
<dbReference type="Gene3D" id="3.40.50.150">
    <property type="entry name" value="Vaccinia Virus protein VP39"/>
    <property type="match status" value="1"/>
</dbReference>
<dbReference type="InterPro" id="IPR029063">
    <property type="entry name" value="SAM-dependent_MTases_sf"/>
</dbReference>
<dbReference type="PANTHER" id="PTHR43591">
    <property type="entry name" value="METHYLTRANSFERASE"/>
    <property type="match status" value="1"/>
</dbReference>
<name>A0A6H0XP17_9PEZI</name>
<dbReference type="CDD" id="cd02440">
    <property type="entry name" value="AdoMet_MTases"/>
    <property type="match status" value="1"/>
</dbReference>
<organism evidence="1 2">
    <name type="scientific">Peltaster fructicola</name>
    <dbReference type="NCBI Taxonomy" id="286661"/>
    <lineage>
        <taxon>Eukaryota</taxon>
        <taxon>Fungi</taxon>
        <taxon>Dikarya</taxon>
        <taxon>Ascomycota</taxon>
        <taxon>Pezizomycotina</taxon>
        <taxon>Dothideomycetes</taxon>
        <taxon>Dothideomycetes incertae sedis</taxon>
        <taxon>Peltaster</taxon>
    </lineage>
</organism>
<dbReference type="SUPFAM" id="SSF53335">
    <property type="entry name" value="S-adenosyl-L-methionine-dependent methyltransferases"/>
    <property type="match status" value="1"/>
</dbReference>
<keyword evidence="2" id="KW-1185">Reference proteome</keyword>
<evidence type="ECO:0000313" key="1">
    <source>
        <dbReference type="EMBL" id="QIW96425.1"/>
    </source>
</evidence>
<gene>
    <name evidence="1" type="ORF">AMS68_001943</name>
</gene>
<reference evidence="1 2" key="1">
    <citation type="journal article" date="2016" name="Sci. Rep.">
        <title>Peltaster fructicola genome reveals evolution from an invasive phytopathogen to an ectophytic parasite.</title>
        <authorList>
            <person name="Xu C."/>
            <person name="Chen H."/>
            <person name="Gleason M.L."/>
            <person name="Xu J.R."/>
            <person name="Liu H."/>
            <person name="Zhang R."/>
            <person name="Sun G."/>
        </authorList>
    </citation>
    <scope>NUCLEOTIDE SEQUENCE [LARGE SCALE GENOMIC DNA]</scope>
    <source>
        <strain evidence="1 2">LNHT1506</strain>
    </source>
</reference>
<accession>A0A6H0XP17</accession>
<dbReference type="GO" id="GO:0008168">
    <property type="term" value="F:methyltransferase activity"/>
    <property type="evidence" value="ECO:0007669"/>
    <property type="project" value="TreeGrafter"/>
</dbReference>
<evidence type="ECO:0008006" key="3">
    <source>
        <dbReference type="Google" id="ProtNLM"/>
    </source>
</evidence>
<sequence length="322" mass="36384">MANQITTDQLDKDVRTQEAQSYTWTYANGRRYASSELGHYYMPNDEPEVQRLNQQHWMLTEARGGSITLAPLPTKNALNILDIGCGSGIWCLQMAEDHPNAKMVGADVSPVQPANKPENVEWIVLDFENGKWPFPENHFDLIHLSLVHGCVTDWEKTLTHIMQYVKPGGFIEHQEFAMGGQYILEQSGKRVNYSALQDPPAFARWPGLMCEAADKRGRTLHLGPKLKEMQERAGLVGVEEAIYPLAIGTWPEDNRQKLVGTQFLHNVLTGIDGFTMVLFTTQLGWSVEATKSFIEDCKKDLRDNSLRKMMDLYVVYGQKPAA</sequence>
<dbReference type="Proteomes" id="UP000503462">
    <property type="component" value="Chromosome 1"/>
</dbReference>
<proteinExistence type="predicted"/>
<evidence type="ECO:0000313" key="2">
    <source>
        <dbReference type="Proteomes" id="UP000503462"/>
    </source>
</evidence>
<dbReference type="Pfam" id="PF13489">
    <property type="entry name" value="Methyltransf_23"/>
    <property type="match status" value="1"/>
</dbReference>
<dbReference type="OrthoDB" id="2013972at2759"/>
<dbReference type="PANTHER" id="PTHR43591:SF24">
    <property type="entry name" value="2-METHOXY-6-POLYPRENYL-1,4-BENZOQUINOL METHYLASE, MITOCHONDRIAL"/>
    <property type="match status" value="1"/>
</dbReference>
<protein>
    <recommendedName>
        <fullName evidence="3">Methyltransferase domain-containing protein</fullName>
    </recommendedName>
</protein>
<dbReference type="EMBL" id="CP051139">
    <property type="protein sequence ID" value="QIW96425.1"/>
    <property type="molecule type" value="Genomic_DNA"/>
</dbReference>